<dbReference type="HOGENOM" id="CLU_1739180_0_0_11"/>
<accession>A0A023X1N0</accession>
<feature type="compositionally biased region" description="Basic and acidic residues" evidence="1">
    <location>
        <begin position="45"/>
        <end position="54"/>
    </location>
</feature>
<dbReference type="KEGG" id="rrd:RradSPS_1099"/>
<evidence type="ECO:0000313" key="3">
    <source>
        <dbReference type="EMBL" id="MDX5893789.1"/>
    </source>
</evidence>
<proteinExistence type="predicted"/>
<reference evidence="3" key="2">
    <citation type="submission" date="2023-11" db="EMBL/GenBank/DDBJ databases">
        <title>MicrobeMod: A computational toolkit for identifying prokaryotic methylation and restriction-modification with nanopore sequencing.</title>
        <authorList>
            <person name="Crits-Christoph A."/>
            <person name="Kang S.C."/>
            <person name="Lee H."/>
            <person name="Ostrov N."/>
        </authorList>
    </citation>
    <scope>NUCLEOTIDE SEQUENCE</scope>
    <source>
        <strain evidence="3">ATCC 51242</strain>
    </source>
</reference>
<dbReference type="EMBL" id="CP007514">
    <property type="protein sequence ID" value="AHY46382.1"/>
    <property type="molecule type" value="Genomic_DNA"/>
</dbReference>
<dbReference type="AlphaFoldDB" id="A0A023X1N0"/>
<protein>
    <submittedName>
        <fullName evidence="2">Uncharacterized protein</fullName>
    </submittedName>
</protein>
<dbReference type="RefSeq" id="WP_038681235.1">
    <property type="nucleotide sequence ID" value="NZ_CP007514.1"/>
</dbReference>
<evidence type="ECO:0000313" key="2">
    <source>
        <dbReference type="EMBL" id="AHY46382.1"/>
    </source>
</evidence>
<evidence type="ECO:0000256" key="1">
    <source>
        <dbReference type="SAM" id="MobiDB-lite"/>
    </source>
</evidence>
<sequence length="150" mass="16517">MDLKALHAASYVNWSVVSDSWARKTVGSRMLLFAARRYLEHAPAERPDAERAERVPGGLPEEVRRAYLAPPEPGEDRSGEWGRFVDAALAAEFEMVPYGERPPMISELRAGLLEAARLAGEETELGRWFVARRAALPGSDLPDGAGYLPV</sequence>
<organism evidence="2 4">
    <name type="scientific">Rubrobacter radiotolerans</name>
    <name type="common">Arthrobacter radiotolerans</name>
    <dbReference type="NCBI Taxonomy" id="42256"/>
    <lineage>
        <taxon>Bacteria</taxon>
        <taxon>Bacillati</taxon>
        <taxon>Actinomycetota</taxon>
        <taxon>Rubrobacteria</taxon>
        <taxon>Rubrobacterales</taxon>
        <taxon>Rubrobacteraceae</taxon>
        <taxon>Rubrobacter</taxon>
    </lineage>
</organism>
<feature type="region of interest" description="Disordered" evidence="1">
    <location>
        <begin position="45"/>
        <end position="80"/>
    </location>
</feature>
<dbReference type="Proteomes" id="UP000025229">
    <property type="component" value="Chromosome"/>
</dbReference>
<dbReference type="OrthoDB" id="5244289at2"/>
<evidence type="ECO:0000313" key="4">
    <source>
        <dbReference type="Proteomes" id="UP000025229"/>
    </source>
</evidence>
<reference evidence="2 4" key="1">
    <citation type="submission" date="2014-03" db="EMBL/GenBank/DDBJ databases">
        <title>Complete genome sequence of the Radio-Resistant Rubrobacter radiotolerans RSPS-4.</title>
        <authorList>
            <person name="Egas C.C."/>
            <person name="Barroso C.C."/>
            <person name="Froufe H.J.C."/>
            <person name="Pacheco J.J."/>
            <person name="Albuquerque L.L."/>
            <person name="da Costa M.M.S."/>
        </authorList>
    </citation>
    <scope>NUCLEOTIDE SEQUENCE [LARGE SCALE GENOMIC DNA]</scope>
    <source>
        <strain evidence="2 4">RSPS-4</strain>
    </source>
</reference>
<name>A0A023X1N0_RUBRA</name>
<keyword evidence="4" id="KW-1185">Reference proteome</keyword>
<dbReference type="Proteomes" id="UP001281130">
    <property type="component" value="Unassembled WGS sequence"/>
</dbReference>
<gene>
    <name evidence="2" type="ORF">RradSPS_1099</name>
    <name evidence="3" type="ORF">SIL72_07070</name>
</gene>
<dbReference type="STRING" id="42256.RradSPS_1099"/>
<dbReference type="EMBL" id="JAWXXX010000001">
    <property type="protein sequence ID" value="MDX5893789.1"/>
    <property type="molecule type" value="Genomic_DNA"/>
</dbReference>